<feature type="domain" description="Jacalin-type lectin" evidence="3">
    <location>
        <begin position="141"/>
        <end position="282"/>
    </location>
</feature>
<dbReference type="OrthoDB" id="4325201at2759"/>
<accession>A0A9P0ZLS0</accession>
<keyword evidence="2" id="KW-0430">Lectin</keyword>
<evidence type="ECO:0000313" key="5">
    <source>
        <dbReference type="Proteomes" id="UP001152484"/>
    </source>
</evidence>
<dbReference type="Gene3D" id="2.100.10.30">
    <property type="entry name" value="Jacalin-like lectin domain"/>
    <property type="match status" value="1"/>
</dbReference>
<dbReference type="PANTHER" id="PTHR46506">
    <property type="entry name" value="OS05G0143600 PROTEIN"/>
    <property type="match status" value="1"/>
</dbReference>
<dbReference type="InterPro" id="IPR001229">
    <property type="entry name" value="Jacalin-like_lectin_dom"/>
</dbReference>
<evidence type="ECO:0000313" key="4">
    <source>
        <dbReference type="EMBL" id="CAH9103866.1"/>
    </source>
</evidence>
<dbReference type="AlphaFoldDB" id="A0A9P0ZLS0"/>
<proteinExistence type="inferred from homology"/>
<evidence type="ECO:0000256" key="2">
    <source>
        <dbReference type="ARBA" id="ARBA00022734"/>
    </source>
</evidence>
<gene>
    <name evidence="4" type="ORF">CEURO_LOCUS16303</name>
</gene>
<organism evidence="4 5">
    <name type="scientific">Cuscuta europaea</name>
    <name type="common">European dodder</name>
    <dbReference type="NCBI Taxonomy" id="41803"/>
    <lineage>
        <taxon>Eukaryota</taxon>
        <taxon>Viridiplantae</taxon>
        <taxon>Streptophyta</taxon>
        <taxon>Embryophyta</taxon>
        <taxon>Tracheophyta</taxon>
        <taxon>Spermatophyta</taxon>
        <taxon>Magnoliopsida</taxon>
        <taxon>eudicotyledons</taxon>
        <taxon>Gunneridae</taxon>
        <taxon>Pentapetalae</taxon>
        <taxon>asterids</taxon>
        <taxon>lamiids</taxon>
        <taxon>Solanales</taxon>
        <taxon>Convolvulaceae</taxon>
        <taxon>Cuscuteae</taxon>
        <taxon>Cuscuta</taxon>
        <taxon>Cuscuta subgen. Cuscuta</taxon>
    </lineage>
</organism>
<dbReference type="InterPro" id="IPR036404">
    <property type="entry name" value="Jacalin-like_lectin_dom_sf"/>
</dbReference>
<dbReference type="SUPFAM" id="SSF51101">
    <property type="entry name" value="Mannose-binding lectins"/>
    <property type="match status" value="1"/>
</dbReference>
<reference evidence="4" key="1">
    <citation type="submission" date="2022-07" db="EMBL/GenBank/DDBJ databases">
        <authorList>
            <person name="Macas J."/>
            <person name="Novak P."/>
            <person name="Neumann P."/>
        </authorList>
    </citation>
    <scope>NUCLEOTIDE SEQUENCE</scope>
</reference>
<dbReference type="Pfam" id="PF01419">
    <property type="entry name" value="Jacalin"/>
    <property type="match status" value="1"/>
</dbReference>
<dbReference type="Proteomes" id="UP001152484">
    <property type="component" value="Unassembled WGS sequence"/>
</dbReference>
<dbReference type="InterPro" id="IPR033734">
    <property type="entry name" value="Jacalin-like_lectin_dom_plant"/>
</dbReference>
<dbReference type="SMART" id="SM00915">
    <property type="entry name" value="Jacalin"/>
    <property type="match status" value="1"/>
</dbReference>
<keyword evidence="5" id="KW-1185">Reference proteome</keyword>
<dbReference type="PROSITE" id="PS51752">
    <property type="entry name" value="JACALIN_LECTIN"/>
    <property type="match status" value="1"/>
</dbReference>
<evidence type="ECO:0000259" key="3">
    <source>
        <dbReference type="PROSITE" id="PS51752"/>
    </source>
</evidence>
<comment type="caution">
    <text evidence="4">The sequence shown here is derived from an EMBL/GenBank/DDBJ whole genome shotgun (WGS) entry which is preliminary data.</text>
</comment>
<dbReference type="EMBL" id="CAMAPE010000045">
    <property type="protein sequence ID" value="CAH9103866.1"/>
    <property type="molecule type" value="Genomic_DNA"/>
</dbReference>
<dbReference type="CDD" id="cd09612">
    <property type="entry name" value="Jacalin"/>
    <property type="match status" value="1"/>
</dbReference>
<sequence>MKMEPVTENAMAAVSAALDIATFNEELHQSSSLEDDLLIELTWLKWFLIDGQRTPEGRQRAEIWSPAIERLAQRAVTLQSGWVDVSSNPFGIADLLTNLSNLRDKLQLLVTSASSPAPKDPDLPISSVKIPKQIKKPVRENVKVAAWGGPGGKQWQFKFDGTMKQITIVNGEVIDSLHFTSLKSDGSFKTLKVGGCGGYKTSKINIDGTVEKLVQISGTYGFYTHYVVIRSITFRTTLNTYGPYGSSRGAPFSSAMHRGGKIVGLHGRAGQFVDAIGVFYRL</sequence>
<name>A0A9P0ZLS0_CUSEU</name>
<protein>
    <recommendedName>
        <fullName evidence="3">Jacalin-type lectin domain-containing protein</fullName>
    </recommendedName>
</protein>
<comment type="similarity">
    <text evidence="1">Belongs to the jacalin lectin family.</text>
</comment>
<dbReference type="GO" id="GO:0030246">
    <property type="term" value="F:carbohydrate binding"/>
    <property type="evidence" value="ECO:0007669"/>
    <property type="project" value="UniProtKB-KW"/>
</dbReference>
<evidence type="ECO:0000256" key="1">
    <source>
        <dbReference type="ARBA" id="ARBA00006568"/>
    </source>
</evidence>